<protein>
    <recommendedName>
        <fullName evidence="4">Lipoprotein</fullName>
    </recommendedName>
</protein>
<reference evidence="2" key="1">
    <citation type="journal article" date="2014" name="Int. J. Syst. Evol. Microbiol.">
        <title>Complete genome of a new Firmicutes species belonging to the dominant human colonic microbiota ('Ruminococcus bicirculans') reveals two chromosomes and a selective capacity to utilize plant glucans.</title>
        <authorList>
            <consortium name="NISC Comparative Sequencing Program"/>
            <person name="Wegmann U."/>
            <person name="Louis P."/>
            <person name="Goesmann A."/>
            <person name="Henrissat B."/>
            <person name="Duncan S.H."/>
            <person name="Flint H.J."/>
        </authorList>
    </citation>
    <scope>NUCLEOTIDE SEQUENCE</scope>
    <source>
        <strain evidence="2">JCM 17590</strain>
    </source>
</reference>
<feature type="signal peptide" evidence="1">
    <location>
        <begin position="1"/>
        <end position="29"/>
    </location>
</feature>
<name>A0ABP7ZHH4_9MICO</name>
<organism evidence="2 3">
    <name type="scientific">Gryllotalpicola daejeonensis</name>
    <dbReference type="NCBI Taxonomy" id="993087"/>
    <lineage>
        <taxon>Bacteria</taxon>
        <taxon>Bacillati</taxon>
        <taxon>Actinomycetota</taxon>
        <taxon>Actinomycetes</taxon>
        <taxon>Micrococcales</taxon>
        <taxon>Microbacteriaceae</taxon>
        <taxon>Gryllotalpicola</taxon>
    </lineage>
</organism>
<dbReference type="Proteomes" id="UP001415169">
    <property type="component" value="Unassembled WGS sequence"/>
</dbReference>
<evidence type="ECO:0000313" key="2">
    <source>
        <dbReference type="EMBL" id="GAA4157990.1"/>
    </source>
</evidence>
<keyword evidence="3" id="KW-1185">Reference proteome</keyword>
<sequence length="189" mass="19995">MRIPGRAALTACTLALAAVLLAACTPAHSDADPTKTPKPTPTPVFTSDADALAAATTVYTQFVRVSDEIDHDGGANPERITPYVNAAGLKHEIEAAKELASEHARGYGFTTINNVILQSHEEANGVATVAIYACQDLTNVDLRDANGVSLVDDDRADFVAYVAELKSDSMGRLVVQSNKYWPGGGICKH</sequence>
<evidence type="ECO:0008006" key="4">
    <source>
        <dbReference type="Google" id="ProtNLM"/>
    </source>
</evidence>
<comment type="caution">
    <text evidence="2">The sequence shown here is derived from an EMBL/GenBank/DDBJ whole genome shotgun (WGS) entry which is preliminary data.</text>
</comment>
<gene>
    <name evidence="2" type="ORF">GCM10022286_10300</name>
</gene>
<evidence type="ECO:0000256" key="1">
    <source>
        <dbReference type="SAM" id="SignalP"/>
    </source>
</evidence>
<reference evidence="2" key="2">
    <citation type="submission" date="2023-12" db="EMBL/GenBank/DDBJ databases">
        <authorList>
            <person name="Sun Q."/>
            <person name="Inoue M."/>
        </authorList>
    </citation>
    <scope>NUCLEOTIDE SEQUENCE</scope>
    <source>
        <strain evidence="2">JCM 17590</strain>
    </source>
</reference>
<feature type="chain" id="PRO_5047122479" description="Lipoprotein" evidence="1">
    <location>
        <begin position="30"/>
        <end position="189"/>
    </location>
</feature>
<accession>A0ABP7ZHH4</accession>
<evidence type="ECO:0000313" key="3">
    <source>
        <dbReference type="Proteomes" id="UP001415169"/>
    </source>
</evidence>
<proteinExistence type="predicted"/>
<dbReference type="EMBL" id="BAABBV010000001">
    <property type="protein sequence ID" value="GAA4157990.1"/>
    <property type="molecule type" value="Genomic_DNA"/>
</dbReference>
<dbReference type="PROSITE" id="PS51257">
    <property type="entry name" value="PROKAR_LIPOPROTEIN"/>
    <property type="match status" value="1"/>
</dbReference>
<keyword evidence="1" id="KW-0732">Signal</keyword>